<dbReference type="InterPro" id="IPR013149">
    <property type="entry name" value="ADH-like_C"/>
</dbReference>
<dbReference type="Pfam" id="PF00107">
    <property type="entry name" value="ADH_zinc_N"/>
    <property type="match status" value="1"/>
</dbReference>
<reference evidence="5" key="1">
    <citation type="journal article" date="2019" name="Int. J. Syst. Evol. Microbiol.">
        <title>The Global Catalogue of Microorganisms (GCM) 10K type strain sequencing project: providing services to taxonomists for standard genome sequencing and annotation.</title>
        <authorList>
            <consortium name="The Broad Institute Genomics Platform"/>
            <consortium name="The Broad Institute Genome Sequencing Center for Infectious Disease"/>
            <person name="Wu L."/>
            <person name="Ma J."/>
        </authorList>
    </citation>
    <scope>NUCLEOTIDE SEQUENCE [LARGE SCALE GENOMIC DNA]</scope>
    <source>
        <strain evidence="5">CGMCC 1.13718</strain>
    </source>
</reference>
<sequence length="354" mass="38175">MTANNRTIWQTPRAGNIARLSQKTEPLGSLAAGRIRVGVRAVGLNFADIFALTGLYSATPSGAFIPGLEFAGTVLEAGANTAGFSPGDRVMGVTRFGGYASVIDSEPDYLIPLPHGWDFARGAAWPAQTLTAWYALTRLGALQSGQRVLIHSAAGGVGLQAMKLVRALGAEPVGTVGSADKVSLLGELGFDSVLVREKSFARQLRREGLRFDLVLDGIGGAVQKASFDALNPMGRLVVFGAAEFTPKGNRPNYLKAAWRYLRRPRYDAMEMISSNRSLLAFNLIWLWEQKAQLKVLLTELGEVPLSPPLVGHRFLFDDAHAALELLRSGRSVGKVVLDVPHQCEIRRGRISVNG</sequence>
<evidence type="ECO:0000259" key="3">
    <source>
        <dbReference type="SMART" id="SM00829"/>
    </source>
</evidence>
<feature type="domain" description="Enoyl reductase (ER)" evidence="3">
    <location>
        <begin position="15"/>
        <end position="337"/>
    </location>
</feature>
<keyword evidence="5" id="KW-1185">Reference proteome</keyword>
<evidence type="ECO:0000256" key="2">
    <source>
        <dbReference type="ARBA" id="ARBA00023002"/>
    </source>
</evidence>
<evidence type="ECO:0000313" key="4">
    <source>
        <dbReference type="EMBL" id="MFC6633783.1"/>
    </source>
</evidence>
<dbReference type="Proteomes" id="UP001596425">
    <property type="component" value="Unassembled WGS sequence"/>
</dbReference>
<evidence type="ECO:0000313" key="5">
    <source>
        <dbReference type="Proteomes" id="UP001596425"/>
    </source>
</evidence>
<accession>A0ABW1YM05</accession>
<dbReference type="InterPro" id="IPR011032">
    <property type="entry name" value="GroES-like_sf"/>
</dbReference>
<keyword evidence="1" id="KW-0521">NADP</keyword>
<gene>
    <name evidence="4" type="ORF">ACFQBM_10840</name>
</gene>
<dbReference type="Gene3D" id="3.40.50.720">
    <property type="entry name" value="NAD(P)-binding Rossmann-like Domain"/>
    <property type="match status" value="1"/>
</dbReference>
<dbReference type="InterPro" id="IPR020843">
    <property type="entry name" value="ER"/>
</dbReference>
<keyword evidence="2" id="KW-0560">Oxidoreductase</keyword>
<dbReference type="EMBL" id="JBHSVR010000001">
    <property type="protein sequence ID" value="MFC6633783.1"/>
    <property type="molecule type" value="Genomic_DNA"/>
</dbReference>
<dbReference type="Gene3D" id="3.90.180.10">
    <property type="entry name" value="Medium-chain alcohol dehydrogenases, catalytic domain"/>
    <property type="match status" value="1"/>
</dbReference>
<evidence type="ECO:0000256" key="1">
    <source>
        <dbReference type="ARBA" id="ARBA00022857"/>
    </source>
</evidence>
<name>A0ABW1YM05_9GAMM</name>
<dbReference type="SUPFAM" id="SSF51735">
    <property type="entry name" value="NAD(P)-binding Rossmann-fold domains"/>
    <property type="match status" value="1"/>
</dbReference>
<dbReference type="RefSeq" id="WP_193190719.1">
    <property type="nucleotide sequence ID" value="NZ_JACZFR010000014.1"/>
</dbReference>
<dbReference type="InterPro" id="IPR036291">
    <property type="entry name" value="NAD(P)-bd_dom_sf"/>
</dbReference>
<dbReference type="Pfam" id="PF08240">
    <property type="entry name" value="ADH_N"/>
    <property type="match status" value="1"/>
</dbReference>
<dbReference type="InterPro" id="IPR013154">
    <property type="entry name" value="ADH-like_N"/>
</dbReference>
<dbReference type="PANTHER" id="PTHR48106:SF13">
    <property type="entry name" value="QUINONE OXIDOREDUCTASE-RELATED"/>
    <property type="match status" value="1"/>
</dbReference>
<proteinExistence type="predicted"/>
<dbReference type="SUPFAM" id="SSF50129">
    <property type="entry name" value="GroES-like"/>
    <property type="match status" value="1"/>
</dbReference>
<dbReference type="SMART" id="SM00829">
    <property type="entry name" value="PKS_ER"/>
    <property type="match status" value="1"/>
</dbReference>
<dbReference type="PANTHER" id="PTHR48106">
    <property type="entry name" value="QUINONE OXIDOREDUCTASE PIG3-RELATED"/>
    <property type="match status" value="1"/>
</dbReference>
<comment type="caution">
    <text evidence="4">The sequence shown here is derived from an EMBL/GenBank/DDBJ whole genome shotgun (WGS) entry which is preliminary data.</text>
</comment>
<organism evidence="4 5">
    <name type="scientific">Microbulbifer taiwanensis</name>
    <dbReference type="NCBI Taxonomy" id="986746"/>
    <lineage>
        <taxon>Bacteria</taxon>
        <taxon>Pseudomonadati</taxon>
        <taxon>Pseudomonadota</taxon>
        <taxon>Gammaproteobacteria</taxon>
        <taxon>Cellvibrionales</taxon>
        <taxon>Microbulbiferaceae</taxon>
        <taxon>Microbulbifer</taxon>
    </lineage>
</organism>
<protein>
    <submittedName>
        <fullName evidence="4">Zinc-binding dehydrogenase</fullName>
    </submittedName>
</protein>